<protein>
    <submittedName>
        <fullName evidence="2">Uncharacterized protein</fullName>
    </submittedName>
</protein>
<dbReference type="RefSeq" id="YP_009274942.1">
    <property type="nucleotide sequence ID" value="NC_030920.1"/>
</dbReference>
<evidence type="ECO:0000313" key="1">
    <source>
        <dbReference type="EMBL" id="AMB18816.1"/>
    </source>
</evidence>
<dbReference type="GeneID" id="28801894"/>
<proteinExistence type="predicted"/>
<gene>
    <name evidence="2" type="ORF">Eldridge_0238</name>
    <name evidence="1" type="ORF">Eldridge_05</name>
</gene>
<keyword evidence="3" id="KW-1185">Reference proteome</keyword>
<dbReference type="Proteomes" id="UP000204502">
    <property type="component" value="Segment"/>
</dbReference>
<sequence>MNKVIEGMQKAINSGACNDSFGDLHRHKLLLAGEKIAKEHGVKLSSTQLNEITIELFLKNLQKGKC</sequence>
<dbReference type="RefSeq" id="YP_009274712.1">
    <property type="nucleotide sequence ID" value="NC_030920.1"/>
</dbReference>
<evidence type="ECO:0000313" key="3">
    <source>
        <dbReference type="Proteomes" id="UP000204502"/>
    </source>
</evidence>
<organism evidence="2 3">
    <name type="scientific">Bacillus phage Eldridge</name>
    <dbReference type="NCBI Taxonomy" id="1776293"/>
    <lineage>
        <taxon>Viruses</taxon>
        <taxon>Duplodnaviria</taxon>
        <taxon>Heunggongvirae</taxon>
        <taxon>Uroviricota</taxon>
        <taxon>Caudoviricetes</taxon>
        <taxon>Herelleviridae</taxon>
        <taxon>Bastillevirinae</taxon>
        <taxon>Eldridgevirus</taxon>
        <taxon>Eldridgevirus eldridge</taxon>
    </lineage>
</organism>
<reference evidence="2 3" key="1">
    <citation type="journal article" date="2016" name="Genome Announc.">
        <title>Complete Genome Sequence of Bacillus megaterium Bacteriophage Eldridge.</title>
        <authorList>
            <person name="Reveille A.M."/>
            <person name="Eldridge K.A."/>
            <person name="Temple L.M."/>
        </authorList>
    </citation>
    <scope>NUCLEOTIDE SEQUENCE [LARGE SCALE GENOMIC DNA]</scope>
</reference>
<dbReference type="GeneID" id="28801895"/>
<dbReference type="EMBL" id="KU253712">
    <property type="protein sequence ID" value="AMB18823.1"/>
    <property type="molecule type" value="Genomic_DNA"/>
</dbReference>
<name>A0A0Y0AVA7_9CAUD</name>
<dbReference type="KEGG" id="vg:28801895"/>
<accession>A0A0Y0AVA7</accession>
<dbReference type="EMBL" id="KU253712">
    <property type="protein sequence ID" value="AMB18816.1"/>
    <property type="molecule type" value="Genomic_DNA"/>
</dbReference>
<evidence type="ECO:0000313" key="2">
    <source>
        <dbReference type="EMBL" id="AMB18823.1"/>
    </source>
</evidence>
<dbReference type="KEGG" id="vg:28801894"/>